<dbReference type="OrthoDB" id="532354at2759"/>
<gene>
    <name evidence="1" type="ORF">Rsub_10003</name>
</gene>
<dbReference type="InParanoid" id="A0A2V0PEC1"/>
<dbReference type="EMBL" id="BDRX01000096">
    <property type="protein sequence ID" value="GBF97312.1"/>
    <property type="molecule type" value="Genomic_DNA"/>
</dbReference>
<name>A0A2V0PEC1_9CHLO</name>
<reference evidence="1 2" key="1">
    <citation type="journal article" date="2018" name="Sci. Rep.">
        <title>Raphidocelis subcapitata (=Pseudokirchneriella subcapitata) provides an insight into genome evolution and environmental adaptations in the Sphaeropleales.</title>
        <authorList>
            <person name="Suzuki S."/>
            <person name="Yamaguchi H."/>
            <person name="Nakajima N."/>
            <person name="Kawachi M."/>
        </authorList>
    </citation>
    <scope>NUCLEOTIDE SEQUENCE [LARGE SCALE GENOMIC DNA]</scope>
    <source>
        <strain evidence="1 2">NIES-35</strain>
    </source>
</reference>
<proteinExistence type="predicted"/>
<dbReference type="Proteomes" id="UP000247498">
    <property type="component" value="Unassembled WGS sequence"/>
</dbReference>
<accession>A0A2V0PEC1</accession>
<organism evidence="1 2">
    <name type="scientific">Raphidocelis subcapitata</name>
    <dbReference type="NCBI Taxonomy" id="307507"/>
    <lineage>
        <taxon>Eukaryota</taxon>
        <taxon>Viridiplantae</taxon>
        <taxon>Chlorophyta</taxon>
        <taxon>core chlorophytes</taxon>
        <taxon>Chlorophyceae</taxon>
        <taxon>CS clade</taxon>
        <taxon>Sphaeropleales</taxon>
        <taxon>Selenastraceae</taxon>
        <taxon>Raphidocelis</taxon>
    </lineage>
</organism>
<dbReference type="STRING" id="307507.A0A2V0PEC1"/>
<comment type="caution">
    <text evidence="1">The sequence shown here is derived from an EMBL/GenBank/DDBJ whole genome shotgun (WGS) entry which is preliminary data.</text>
</comment>
<dbReference type="AlphaFoldDB" id="A0A2V0PEC1"/>
<sequence length="245" mass="25693">MDLKRLGFVRDYAGSALTVGEGVYRKLRAFVPAAVDGYVCQVEDVAAVAAAPIAALAQDKAEDLLAAVDGKVDAVLLRAESFHSKHLGSYATAKDAAYGAVEGAVNAARAALDPARYVAAAGRWAQAAIDALVAAADPDKALAAASAVYDTVASKPPVSRVLVMADPLITAGQTTYTQAHDMLVMQPLYKKIYDTAATLPSKAKDTTLYRRGYPLVAPVADPVLTNLSKSKVIKQIDDHLKPKAV</sequence>
<evidence type="ECO:0000313" key="2">
    <source>
        <dbReference type="Proteomes" id="UP000247498"/>
    </source>
</evidence>
<keyword evidence="2" id="KW-1185">Reference proteome</keyword>
<evidence type="ECO:0000313" key="1">
    <source>
        <dbReference type="EMBL" id="GBF97312.1"/>
    </source>
</evidence>
<protein>
    <submittedName>
        <fullName evidence="1">Uncharacterized protein</fullName>
    </submittedName>
</protein>